<dbReference type="SUPFAM" id="SSF47336">
    <property type="entry name" value="ACP-like"/>
    <property type="match status" value="1"/>
</dbReference>
<keyword evidence="3" id="KW-0597">Phosphoprotein</keyword>
<dbReference type="PROSITE" id="PS50075">
    <property type="entry name" value="CARRIER"/>
    <property type="match status" value="1"/>
</dbReference>
<dbReference type="PANTHER" id="PTHR45527:SF1">
    <property type="entry name" value="FATTY ACID SYNTHASE"/>
    <property type="match status" value="1"/>
</dbReference>
<evidence type="ECO:0000313" key="6">
    <source>
        <dbReference type="EMBL" id="TDC07151.1"/>
    </source>
</evidence>
<dbReference type="EMBL" id="SMJZ01000044">
    <property type="protein sequence ID" value="TDC07151.1"/>
    <property type="molecule type" value="Genomic_DNA"/>
</dbReference>
<dbReference type="InterPro" id="IPR045851">
    <property type="entry name" value="AMP-bd_C_sf"/>
</dbReference>
<dbReference type="InterPro" id="IPR020806">
    <property type="entry name" value="PKS_PP-bd"/>
</dbReference>
<dbReference type="Gene3D" id="3.30.300.30">
    <property type="match status" value="1"/>
</dbReference>
<dbReference type="InterPro" id="IPR025110">
    <property type="entry name" value="AMP-bd_C"/>
</dbReference>
<dbReference type="RefSeq" id="WP_132332935.1">
    <property type="nucleotide sequence ID" value="NZ_SMJZ01000044.1"/>
</dbReference>
<dbReference type="CDD" id="cd05930">
    <property type="entry name" value="A_NRPS"/>
    <property type="match status" value="1"/>
</dbReference>
<feature type="domain" description="Carrier" evidence="5">
    <location>
        <begin position="502"/>
        <end position="577"/>
    </location>
</feature>
<comment type="cofactor">
    <cofactor evidence="1">
        <name>pantetheine 4'-phosphate</name>
        <dbReference type="ChEBI" id="CHEBI:47942"/>
    </cofactor>
</comment>
<dbReference type="GO" id="GO:0031177">
    <property type="term" value="F:phosphopantetheine binding"/>
    <property type="evidence" value="ECO:0007669"/>
    <property type="project" value="InterPro"/>
</dbReference>
<dbReference type="InterPro" id="IPR029058">
    <property type="entry name" value="AB_hydrolase_fold"/>
</dbReference>
<protein>
    <recommendedName>
        <fullName evidence="5">Carrier domain-containing protein</fullName>
    </recommendedName>
</protein>
<dbReference type="GO" id="GO:0044550">
    <property type="term" value="P:secondary metabolite biosynthetic process"/>
    <property type="evidence" value="ECO:0007669"/>
    <property type="project" value="TreeGrafter"/>
</dbReference>
<dbReference type="Pfam" id="PF00975">
    <property type="entry name" value="Thioesterase"/>
    <property type="match status" value="1"/>
</dbReference>
<dbReference type="PROSITE" id="PS00012">
    <property type="entry name" value="PHOSPHOPANTETHEINE"/>
    <property type="match status" value="1"/>
</dbReference>
<dbReference type="Pfam" id="PF13193">
    <property type="entry name" value="AMP-binding_C"/>
    <property type="match status" value="1"/>
</dbReference>
<keyword evidence="7" id="KW-1185">Reference proteome</keyword>
<dbReference type="SUPFAM" id="SSF53474">
    <property type="entry name" value="alpha/beta-Hydrolases"/>
    <property type="match status" value="1"/>
</dbReference>
<dbReference type="SUPFAM" id="SSF56801">
    <property type="entry name" value="Acetyl-CoA synthetase-like"/>
    <property type="match status" value="1"/>
</dbReference>
<dbReference type="Gene3D" id="1.10.1200.10">
    <property type="entry name" value="ACP-like"/>
    <property type="match status" value="1"/>
</dbReference>
<evidence type="ECO:0000256" key="4">
    <source>
        <dbReference type="SAM" id="MobiDB-lite"/>
    </source>
</evidence>
<organism evidence="6 7">
    <name type="scientific">Nonomuraea longispora</name>
    <dbReference type="NCBI Taxonomy" id="1848320"/>
    <lineage>
        <taxon>Bacteria</taxon>
        <taxon>Bacillati</taxon>
        <taxon>Actinomycetota</taxon>
        <taxon>Actinomycetes</taxon>
        <taxon>Streptosporangiales</taxon>
        <taxon>Streptosporangiaceae</taxon>
        <taxon>Nonomuraea</taxon>
    </lineage>
</organism>
<dbReference type="Pfam" id="PF00501">
    <property type="entry name" value="AMP-binding"/>
    <property type="match status" value="1"/>
</dbReference>
<reference evidence="6 7" key="1">
    <citation type="submission" date="2019-02" db="EMBL/GenBank/DDBJ databases">
        <title>Draft genome sequences of novel Actinobacteria.</title>
        <authorList>
            <person name="Sahin N."/>
            <person name="Ay H."/>
            <person name="Saygin H."/>
        </authorList>
    </citation>
    <scope>NUCLEOTIDE SEQUENCE [LARGE SCALE GENOMIC DNA]</scope>
    <source>
        <strain evidence="6 7">KC201</strain>
    </source>
</reference>
<proteinExistence type="predicted"/>
<dbReference type="InterPro" id="IPR009081">
    <property type="entry name" value="PP-bd_ACP"/>
</dbReference>
<evidence type="ECO:0000313" key="7">
    <source>
        <dbReference type="Proteomes" id="UP000295157"/>
    </source>
</evidence>
<evidence type="ECO:0000256" key="3">
    <source>
        <dbReference type="ARBA" id="ARBA00022553"/>
    </source>
</evidence>
<dbReference type="Gene3D" id="3.40.50.1820">
    <property type="entry name" value="alpha/beta hydrolase"/>
    <property type="match status" value="1"/>
</dbReference>
<dbReference type="InterPro" id="IPR001031">
    <property type="entry name" value="Thioesterase"/>
</dbReference>
<dbReference type="PANTHER" id="PTHR45527">
    <property type="entry name" value="NONRIBOSOMAL PEPTIDE SYNTHETASE"/>
    <property type="match status" value="1"/>
</dbReference>
<dbReference type="AlphaFoldDB" id="A0A4R4NDG1"/>
<feature type="region of interest" description="Disordered" evidence="4">
    <location>
        <begin position="485"/>
        <end position="505"/>
    </location>
</feature>
<sequence>MTGTVHSLIEEQARRSPHKLAVVSGSTVLSYGRLNSRANKVARLLGELGVAADEPVGTCLSRSPDAVVSPLAIVKAGAAPVLLDPAAPIERTVDQIRSCGVKVLVTSTVNCDTLAQLQPVLADLGVQVFRLDADRHMFDELPANDLTEVRVTPDSAAHIVYTSGSVSTPKAVVARHETVSECVALAREDFGFTGDDRVAWCSSPGFGVSLVNELWPALAAGATVHIPDAGTLLVPKQLQDWILRERITVAHLVGTLAVPLCELSWPADCSLRLLLTTGERFRLGPEAAPPFTIAVTYGSTETTHITGRSGRGETVGRPLGGAAVYLLDETGRPVPDGEVGEVHVGGRRLARGYLDDPALTAARFLPDPFAGDPGARMYRTGDLGRFDGDGELVLVGRVDRQVKIRGVAVNLDEVEAVVAAHAGGDEVAVVAVGDEPRAVAYLTGVESAGVPALHRTLAARLPRSHMPAEFVLLDRLPRTVTGKVDRAALPPPRRSSSATAGADSTAGAGDIAGIWCELLERDHVGIDEDFFELGGHSLLAARMVMELQERHAVKIDLTAFYERPTIRALSGLLDAAEQPGNVLVRVSGPERPLTRLVCFPYAGGGVNAYAPWGELLPSHVELVCAQPPGRGPRLAERPLEWVAELVAGLGPRLAADPHPRTFLFGHSLGAIVAFELARWLRRNGHPEPAGLLVSGSAAPQTPISARVHLLPDDALLAHVGTLGGTDRRLVDDERLRPVLLPALRADFTMHETYRYTTDEPLECPVTAFAGSHDDDAPIEDVLGWREQTASRFRLEVLDGGHFFVASARERLLSLVGDALAVETEPVT</sequence>
<dbReference type="Pfam" id="PF00550">
    <property type="entry name" value="PP-binding"/>
    <property type="match status" value="1"/>
</dbReference>
<comment type="caution">
    <text evidence="6">The sequence shown here is derived from an EMBL/GenBank/DDBJ whole genome shotgun (WGS) entry which is preliminary data.</text>
</comment>
<dbReference type="Gene3D" id="3.40.50.12780">
    <property type="entry name" value="N-terminal domain of ligase-like"/>
    <property type="match status" value="1"/>
</dbReference>
<evidence type="ECO:0000259" key="5">
    <source>
        <dbReference type="PROSITE" id="PS50075"/>
    </source>
</evidence>
<dbReference type="InterPro" id="IPR036736">
    <property type="entry name" value="ACP-like_sf"/>
</dbReference>
<evidence type="ECO:0000256" key="2">
    <source>
        <dbReference type="ARBA" id="ARBA00022450"/>
    </source>
</evidence>
<dbReference type="InterPro" id="IPR042099">
    <property type="entry name" value="ANL_N_sf"/>
</dbReference>
<dbReference type="SMART" id="SM00823">
    <property type="entry name" value="PKS_PP"/>
    <property type="match status" value="1"/>
</dbReference>
<accession>A0A4R4NDG1</accession>
<dbReference type="GO" id="GO:0005737">
    <property type="term" value="C:cytoplasm"/>
    <property type="evidence" value="ECO:0007669"/>
    <property type="project" value="TreeGrafter"/>
</dbReference>
<name>A0A4R4NDG1_9ACTN</name>
<evidence type="ECO:0000256" key="1">
    <source>
        <dbReference type="ARBA" id="ARBA00001957"/>
    </source>
</evidence>
<dbReference type="GO" id="GO:0043041">
    <property type="term" value="P:amino acid activation for nonribosomal peptide biosynthetic process"/>
    <property type="evidence" value="ECO:0007669"/>
    <property type="project" value="TreeGrafter"/>
</dbReference>
<dbReference type="Proteomes" id="UP000295157">
    <property type="component" value="Unassembled WGS sequence"/>
</dbReference>
<gene>
    <name evidence="6" type="ORF">E1267_14320</name>
</gene>
<feature type="compositionally biased region" description="Low complexity" evidence="4">
    <location>
        <begin position="495"/>
        <end position="505"/>
    </location>
</feature>
<keyword evidence="2" id="KW-0596">Phosphopantetheine</keyword>
<dbReference type="OrthoDB" id="3802848at2"/>
<dbReference type="InterPro" id="IPR000873">
    <property type="entry name" value="AMP-dep_synth/lig_dom"/>
</dbReference>
<dbReference type="InterPro" id="IPR006162">
    <property type="entry name" value="Ppantetheine_attach_site"/>
</dbReference>